<dbReference type="CDD" id="cd07730">
    <property type="entry name" value="metallo-hydrolase-like_MBL-fold"/>
    <property type="match status" value="1"/>
</dbReference>
<protein>
    <submittedName>
        <fullName evidence="6">Putative metallo-beta-lactamase superfamily protein</fullName>
    </submittedName>
</protein>
<dbReference type="InterPro" id="IPR036866">
    <property type="entry name" value="RibonucZ/Hydroxyglut_hydro"/>
</dbReference>
<dbReference type="eggNOG" id="ENOG502S1A6">
    <property type="taxonomic scope" value="Eukaryota"/>
</dbReference>
<dbReference type="OMA" id="AYTPGYP"/>
<name>M7SM78_EUTLA</name>
<dbReference type="AlphaFoldDB" id="M7SM78"/>
<dbReference type="EMBL" id="KB706422">
    <property type="protein sequence ID" value="EMR67484.1"/>
    <property type="molecule type" value="Genomic_DNA"/>
</dbReference>
<keyword evidence="2" id="KW-0479">Metal-binding</keyword>
<dbReference type="Proteomes" id="UP000012174">
    <property type="component" value="Unassembled WGS sequence"/>
</dbReference>
<keyword evidence="7" id="KW-1185">Reference proteome</keyword>
<sequence length="374" mass="42334">MPHGVPLPQIDLPPSTKTVKVSIIDTTSRLGGLPATELFEPKVRGFDTFLGPSYAFLVEHEPSGDKLVFDLGMRKDISDHTPAILAKFEGVDLQVTKNVSDILEENNVDLRSIKDIIWSHYHYDHTGDPSVFPPSTNLVVGPGFRKIVGAGYPQDKDSPCASSAWENRNLAELDFTTDVRAMKTRVGRWKALDWFGDGSFYVLHSLGHTHDHLCGLARTKLATADSNSSTPKDEFILMGGDVTHHGGEYKPNELVPIPDSIAPDPRRAPFSNGDCVCPGELYAQRNRRYARDEDRWRGPFLEWQREYSDDHEEAQRSVGMLRDFDAQDNVFVIAAHDGTLLDIVDFYPKDAKQWREMGWKREAYWRFLRDFEEA</sequence>
<dbReference type="HOGENOM" id="CLU_030571_1_0_1"/>
<reference evidence="7" key="1">
    <citation type="journal article" date="2013" name="Genome Announc.">
        <title>Draft genome sequence of the grapevine dieback fungus Eutypa lata UCR-EL1.</title>
        <authorList>
            <person name="Blanco-Ulate B."/>
            <person name="Rolshausen P.E."/>
            <person name="Cantu D."/>
        </authorList>
    </citation>
    <scope>NUCLEOTIDE SEQUENCE [LARGE SCALE GENOMIC DNA]</scope>
    <source>
        <strain evidence="7">UCR-EL1</strain>
    </source>
</reference>
<keyword evidence="4" id="KW-0862">Zinc</keyword>
<comment type="similarity">
    <text evidence="1">Belongs to the metallo-beta-lactamase superfamily.</text>
</comment>
<organism evidence="6 7">
    <name type="scientific">Eutypa lata (strain UCR-EL1)</name>
    <name type="common">Grapevine dieback disease fungus</name>
    <name type="synonym">Eutypa armeniacae</name>
    <dbReference type="NCBI Taxonomy" id="1287681"/>
    <lineage>
        <taxon>Eukaryota</taxon>
        <taxon>Fungi</taxon>
        <taxon>Dikarya</taxon>
        <taxon>Ascomycota</taxon>
        <taxon>Pezizomycotina</taxon>
        <taxon>Sordariomycetes</taxon>
        <taxon>Xylariomycetidae</taxon>
        <taxon>Xylariales</taxon>
        <taxon>Diatrypaceae</taxon>
        <taxon>Eutypa</taxon>
    </lineage>
</organism>
<dbReference type="Pfam" id="PF00753">
    <property type="entry name" value="Lactamase_B"/>
    <property type="match status" value="1"/>
</dbReference>
<evidence type="ECO:0000259" key="5">
    <source>
        <dbReference type="Pfam" id="PF00753"/>
    </source>
</evidence>
<dbReference type="Gene3D" id="3.60.15.10">
    <property type="entry name" value="Ribonuclease Z/Hydroxyacylglutathione hydrolase-like"/>
    <property type="match status" value="1"/>
</dbReference>
<evidence type="ECO:0000256" key="3">
    <source>
        <dbReference type="ARBA" id="ARBA00022801"/>
    </source>
</evidence>
<dbReference type="GO" id="GO:0046872">
    <property type="term" value="F:metal ion binding"/>
    <property type="evidence" value="ECO:0007669"/>
    <property type="project" value="UniProtKB-KW"/>
</dbReference>
<dbReference type="OrthoDB" id="10250730at2759"/>
<evidence type="ECO:0000313" key="6">
    <source>
        <dbReference type="EMBL" id="EMR67484.1"/>
    </source>
</evidence>
<dbReference type="InterPro" id="IPR051013">
    <property type="entry name" value="MBL_superfamily_lactonases"/>
</dbReference>
<dbReference type="SUPFAM" id="SSF56281">
    <property type="entry name" value="Metallo-hydrolase/oxidoreductase"/>
    <property type="match status" value="1"/>
</dbReference>
<evidence type="ECO:0000256" key="2">
    <source>
        <dbReference type="ARBA" id="ARBA00022723"/>
    </source>
</evidence>
<evidence type="ECO:0000313" key="7">
    <source>
        <dbReference type="Proteomes" id="UP000012174"/>
    </source>
</evidence>
<keyword evidence="3" id="KW-0378">Hydrolase</keyword>
<evidence type="ECO:0000256" key="4">
    <source>
        <dbReference type="ARBA" id="ARBA00022833"/>
    </source>
</evidence>
<dbReference type="PANTHER" id="PTHR42978">
    <property type="entry name" value="QUORUM-QUENCHING LACTONASE YTNP-RELATED-RELATED"/>
    <property type="match status" value="1"/>
</dbReference>
<proteinExistence type="inferred from homology"/>
<dbReference type="GO" id="GO:0016787">
    <property type="term" value="F:hydrolase activity"/>
    <property type="evidence" value="ECO:0007669"/>
    <property type="project" value="UniProtKB-KW"/>
</dbReference>
<dbReference type="PANTHER" id="PTHR42978:SF5">
    <property type="entry name" value="METALLO-BETA-LACTAMASE DOMAIN-CONTAINING PROTEIN"/>
    <property type="match status" value="1"/>
</dbReference>
<dbReference type="InterPro" id="IPR001279">
    <property type="entry name" value="Metallo-B-lactamas"/>
</dbReference>
<dbReference type="KEGG" id="ela:UCREL1_5516"/>
<evidence type="ECO:0000256" key="1">
    <source>
        <dbReference type="ARBA" id="ARBA00007749"/>
    </source>
</evidence>
<gene>
    <name evidence="6" type="ORF">UCREL1_5516</name>
</gene>
<feature type="domain" description="Metallo-beta-lactamase" evidence="5">
    <location>
        <begin position="51"/>
        <end position="128"/>
    </location>
</feature>
<accession>M7SM78</accession>